<dbReference type="OMA" id="YMGMIGM"/>
<accession>A0A553NTF6</accession>
<dbReference type="Gene3D" id="3.40.50.970">
    <property type="match status" value="2"/>
</dbReference>
<dbReference type="InterPro" id="IPR012000">
    <property type="entry name" value="Thiamin_PyroP_enz_cen_dom"/>
</dbReference>
<dbReference type="CDD" id="cd02004">
    <property type="entry name" value="TPP_BZL_OCoD_HPCL"/>
    <property type="match status" value="1"/>
</dbReference>
<dbReference type="Pfam" id="PF02776">
    <property type="entry name" value="TPP_enzyme_N"/>
    <property type="match status" value="1"/>
</dbReference>
<dbReference type="InterPro" id="IPR045025">
    <property type="entry name" value="HACL1-like"/>
</dbReference>
<dbReference type="CDD" id="cd07035">
    <property type="entry name" value="TPP_PYR_POX_like"/>
    <property type="match status" value="1"/>
</dbReference>
<evidence type="ECO:0000256" key="9">
    <source>
        <dbReference type="ARBA" id="ARBA00044518"/>
    </source>
</evidence>
<reference evidence="15 16" key="1">
    <citation type="journal article" date="2018" name="Nat. Ecol. Evol.">
        <title>Genomic signatures of mitonuclear coevolution across populations of Tigriopus californicus.</title>
        <authorList>
            <person name="Barreto F.S."/>
            <person name="Watson E.T."/>
            <person name="Lima T.G."/>
            <person name="Willett C.S."/>
            <person name="Edmands S."/>
            <person name="Li W."/>
            <person name="Burton R.S."/>
        </authorList>
    </citation>
    <scope>NUCLEOTIDE SEQUENCE [LARGE SCALE GENOMIC DNA]</scope>
    <source>
        <strain evidence="15 16">San Diego</strain>
    </source>
</reference>
<evidence type="ECO:0000256" key="6">
    <source>
        <dbReference type="ARBA" id="ARBA00023239"/>
    </source>
</evidence>
<feature type="domain" description="Thiamine pyrophosphate enzyme central" evidence="12">
    <location>
        <begin position="193"/>
        <end position="319"/>
    </location>
</feature>
<keyword evidence="3" id="KW-0479">Metal-binding</keyword>
<dbReference type="InterPro" id="IPR029061">
    <property type="entry name" value="THDP-binding"/>
</dbReference>
<dbReference type="InterPro" id="IPR011766">
    <property type="entry name" value="TPP_enzyme_TPP-bd"/>
</dbReference>
<evidence type="ECO:0000256" key="7">
    <source>
        <dbReference type="ARBA" id="ARBA00044451"/>
    </source>
</evidence>
<dbReference type="GO" id="GO:0005777">
    <property type="term" value="C:peroxisome"/>
    <property type="evidence" value="ECO:0007669"/>
    <property type="project" value="TreeGrafter"/>
</dbReference>
<dbReference type="EMBL" id="VCGU01000010">
    <property type="protein sequence ID" value="TRY68698.1"/>
    <property type="molecule type" value="Genomic_DNA"/>
</dbReference>
<organism evidence="15 16">
    <name type="scientific">Tigriopus californicus</name>
    <name type="common">Marine copepod</name>
    <dbReference type="NCBI Taxonomy" id="6832"/>
    <lineage>
        <taxon>Eukaryota</taxon>
        <taxon>Metazoa</taxon>
        <taxon>Ecdysozoa</taxon>
        <taxon>Arthropoda</taxon>
        <taxon>Crustacea</taxon>
        <taxon>Multicrustacea</taxon>
        <taxon>Hexanauplia</taxon>
        <taxon>Copepoda</taxon>
        <taxon>Harpacticoida</taxon>
        <taxon>Harpacticidae</taxon>
        <taxon>Tigriopus</taxon>
    </lineage>
</organism>
<evidence type="ECO:0000256" key="10">
    <source>
        <dbReference type="ARBA" id="ARBA00048738"/>
    </source>
</evidence>
<evidence type="ECO:0000256" key="3">
    <source>
        <dbReference type="ARBA" id="ARBA00022723"/>
    </source>
</evidence>
<dbReference type="EC" id="4.1.2.63" evidence="9"/>
<dbReference type="GO" id="GO:0001561">
    <property type="term" value="P:fatty acid alpha-oxidation"/>
    <property type="evidence" value="ECO:0007669"/>
    <property type="project" value="TreeGrafter"/>
</dbReference>
<dbReference type="PANTHER" id="PTHR43710">
    <property type="entry name" value="2-HYDROXYACYL-COA LYASE"/>
    <property type="match status" value="1"/>
</dbReference>
<dbReference type="FunFam" id="3.40.50.1220:FF:000006">
    <property type="entry name" value="2-hydroxyacyl-CoA lyase 1"/>
    <property type="match status" value="1"/>
</dbReference>
<dbReference type="Pfam" id="PF00205">
    <property type="entry name" value="TPP_enzyme_M"/>
    <property type="match status" value="1"/>
</dbReference>
<evidence type="ECO:0000256" key="8">
    <source>
        <dbReference type="ARBA" id="ARBA00044454"/>
    </source>
</evidence>
<evidence type="ECO:0000313" key="15">
    <source>
        <dbReference type="EMBL" id="TRY68698.1"/>
    </source>
</evidence>
<comment type="similarity">
    <text evidence="2 11">Belongs to the TPP enzyme family.</text>
</comment>
<dbReference type="FunFam" id="3.40.50.970:FF:000038">
    <property type="entry name" value="2-hydroxyacyl-CoA lyase 1 isoform X1"/>
    <property type="match status" value="1"/>
</dbReference>
<sequence>MDEIEGFQVLVKALRHHGVEYMFGIVGIPVVEVGMAAQSEGIHYIGMRNEQAAGYAAQAIGYLTQRPGVCLTVSGPGLLHALGGMANAKENSWPMIVVGGACDTDQEALGAFQEWPQTESCRLYTKYAARPTSLQQIPTIVEKAFRMATYGRPGVTYIDMPGDLLRAKILESDLVLGPKVPRPPTAIPIQADVQRAVSLIKSAKRPLLILGKGAAYSKAETELGELIERTNLPFLPTPMGKGVVSDHHSNSVAPARSLALLQADVILLVGAKLNWMLHFGREPRFDPKVQIIQIDICPEEFHNSRQAELALFGDIKATTIELVKSFGFWQFANTSAWWSNLRNKCQLNKAATLELAQDQSIPLNYYAVFQEIQSLLPENATIVSEGANTMDIGRTFLQNHLPRHRLDAGSFGTMGVGLGFAIAAALYCRDYEPLSRVICIEGDSAFGFSGMEMETIIRYELPIVMVVVNNNGIYGGLNEDLFKDITEGESTSLTIPPTSLLPTVKYERIMTMFGQHKNG</sequence>
<proteinExistence type="inferred from homology"/>
<dbReference type="GO" id="GO:0000287">
    <property type="term" value="F:magnesium ion binding"/>
    <property type="evidence" value="ECO:0007669"/>
    <property type="project" value="InterPro"/>
</dbReference>
<gene>
    <name evidence="15" type="ORF">TCAL_13188</name>
</gene>
<comment type="catalytic activity">
    <reaction evidence="7">
        <text>a 2-hydroxy-3-methyl fatty acyl-CoA = a 2-methyl-branched fatty aldehyde + formyl-CoA</text>
        <dbReference type="Rhea" id="RHEA:25375"/>
        <dbReference type="ChEBI" id="CHEBI:49188"/>
        <dbReference type="ChEBI" id="CHEBI:57376"/>
        <dbReference type="ChEBI" id="CHEBI:58783"/>
        <dbReference type="EC" id="4.1.2.63"/>
    </reaction>
    <physiologicalReaction direction="left-to-right" evidence="7">
        <dbReference type="Rhea" id="RHEA:25376"/>
    </physiologicalReaction>
</comment>
<dbReference type="InterPro" id="IPR012001">
    <property type="entry name" value="Thiamin_PyroP_enz_TPP-bd_dom"/>
</dbReference>
<evidence type="ECO:0000256" key="11">
    <source>
        <dbReference type="RuleBase" id="RU362132"/>
    </source>
</evidence>
<feature type="domain" description="Thiamine pyrophosphate enzyme TPP-binding" evidence="13">
    <location>
        <begin position="387"/>
        <end position="473"/>
    </location>
</feature>
<comment type="caution">
    <text evidence="15">The sequence shown here is derived from an EMBL/GenBank/DDBJ whole genome shotgun (WGS) entry which is preliminary data.</text>
</comment>
<dbReference type="Pfam" id="PF02775">
    <property type="entry name" value="TPP_enzyme_C"/>
    <property type="match status" value="1"/>
</dbReference>
<comment type="cofactor">
    <cofactor evidence="1">
        <name>thiamine diphosphate</name>
        <dbReference type="ChEBI" id="CHEBI:58937"/>
    </cofactor>
</comment>
<evidence type="ECO:0000259" key="12">
    <source>
        <dbReference type="Pfam" id="PF00205"/>
    </source>
</evidence>
<keyword evidence="5 11" id="KW-0786">Thiamine pyrophosphate</keyword>
<dbReference type="InterPro" id="IPR029035">
    <property type="entry name" value="DHS-like_NAD/FAD-binding_dom"/>
</dbReference>
<dbReference type="Gene3D" id="3.40.50.1220">
    <property type="entry name" value="TPP-binding domain"/>
    <property type="match status" value="1"/>
</dbReference>
<dbReference type="AlphaFoldDB" id="A0A553NTF6"/>
<keyword evidence="16" id="KW-1185">Reference proteome</keyword>
<dbReference type="GO" id="GO:0030976">
    <property type="term" value="F:thiamine pyrophosphate binding"/>
    <property type="evidence" value="ECO:0007669"/>
    <property type="project" value="InterPro"/>
</dbReference>
<dbReference type="PANTHER" id="PTHR43710:SF2">
    <property type="entry name" value="2-HYDROXYACYL-COA LYASE 1"/>
    <property type="match status" value="1"/>
</dbReference>
<name>A0A553NTF6_TIGCA</name>
<dbReference type="GO" id="GO:0106359">
    <property type="term" value="F:2-hydroxyacyl-CoA lyase activity"/>
    <property type="evidence" value="ECO:0007669"/>
    <property type="project" value="UniProtKB-EC"/>
</dbReference>
<evidence type="ECO:0000256" key="1">
    <source>
        <dbReference type="ARBA" id="ARBA00001964"/>
    </source>
</evidence>
<evidence type="ECO:0000259" key="14">
    <source>
        <dbReference type="Pfam" id="PF02776"/>
    </source>
</evidence>
<dbReference type="SUPFAM" id="SSF52518">
    <property type="entry name" value="Thiamin diphosphate-binding fold (THDP-binding)"/>
    <property type="match status" value="2"/>
</dbReference>
<protein>
    <recommendedName>
        <fullName evidence="9">2-hydroxyacyl-CoA lyase</fullName>
        <ecNumber evidence="9">4.1.2.63</ecNumber>
    </recommendedName>
</protein>
<evidence type="ECO:0000313" key="16">
    <source>
        <dbReference type="Proteomes" id="UP000318571"/>
    </source>
</evidence>
<dbReference type="Proteomes" id="UP000318571">
    <property type="component" value="Chromosome 1"/>
</dbReference>
<evidence type="ECO:0000256" key="4">
    <source>
        <dbReference type="ARBA" id="ARBA00022842"/>
    </source>
</evidence>
<comment type="catalytic activity">
    <reaction evidence="8">
        <text>an (R)-2-hydroxy-long-chain-fatty acyl-CoA = a long-chain fatty aldehyde + formyl-CoA</text>
        <dbReference type="Rhea" id="RHEA:67444"/>
        <dbReference type="ChEBI" id="CHEBI:17176"/>
        <dbReference type="ChEBI" id="CHEBI:57376"/>
        <dbReference type="ChEBI" id="CHEBI:170012"/>
        <dbReference type="EC" id="4.1.2.63"/>
    </reaction>
    <physiologicalReaction direction="left-to-right" evidence="8">
        <dbReference type="Rhea" id="RHEA:67445"/>
    </physiologicalReaction>
</comment>
<keyword evidence="6" id="KW-0456">Lyase</keyword>
<evidence type="ECO:0000256" key="5">
    <source>
        <dbReference type="ARBA" id="ARBA00023052"/>
    </source>
</evidence>
<feature type="non-terminal residue" evidence="15">
    <location>
        <position position="519"/>
    </location>
</feature>
<dbReference type="SUPFAM" id="SSF52467">
    <property type="entry name" value="DHS-like NAD/FAD-binding domain"/>
    <property type="match status" value="1"/>
</dbReference>
<evidence type="ECO:0000259" key="13">
    <source>
        <dbReference type="Pfam" id="PF02775"/>
    </source>
</evidence>
<evidence type="ECO:0000256" key="2">
    <source>
        <dbReference type="ARBA" id="ARBA00007812"/>
    </source>
</evidence>
<comment type="catalytic activity">
    <reaction evidence="10">
        <text>2-hydroxyoctadecanoyl-CoA = heptadecanal + formyl-CoA</text>
        <dbReference type="Rhea" id="RHEA:55196"/>
        <dbReference type="ChEBI" id="CHEBI:57376"/>
        <dbReference type="ChEBI" id="CHEBI:74116"/>
        <dbReference type="ChEBI" id="CHEBI:138631"/>
    </reaction>
    <physiologicalReaction direction="left-to-right" evidence="10">
        <dbReference type="Rhea" id="RHEA:55197"/>
    </physiologicalReaction>
</comment>
<feature type="domain" description="Thiamine pyrophosphate enzyme N-terminal TPP-binding" evidence="14">
    <location>
        <begin position="5"/>
        <end position="117"/>
    </location>
</feature>
<keyword evidence="4" id="KW-0460">Magnesium</keyword>
<dbReference type="STRING" id="6832.A0A553NTF6"/>